<gene>
    <name evidence="2" type="ORF">M378DRAFT_166538</name>
    <name evidence="1" type="ORF">M378DRAFT_172984</name>
</gene>
<dbReference type="EMBL" id="KN818449">
    <property type="protein sequence ID" value="KIL56076.1"/>
    <property type="molecule type" value="Genomic_DNA"/>
</dbReference>
<evidence type="ECO:0000313" key="2">
    <source>
        <dbReference type="EMBL" id="KIL61751.1"/>
    </source>
</evidence>
<dbReference type="Gene3D" id="1.10.510.10">
    <property type="entry name" value="Transferase(Phosphotransferase) domain 1"/>
    <property type="match status" value="1"/>
</dbReference>
<dbReference type="HOGENOM" id="CLU_087973_1_0_1"/>
<evidence type="ECO:0000313" key="1">
    <source>
        <dbReference type="EMBL" id="KIL56076.1"/>
    </source>
</evidence>
<reference evidence="2 3" key="1">
    <citation type="submission" date="2014-04" db="EMBL/GenBank/DDBJ databases">
        <title>Evolutionary Origins and Diversification of the Mycorrhizal Mutualists.</title>
        <authorList>
            <consortium name="DOE Joint Genome Institute"/>
            <consortium name="Mycorrhizal Genomics Consortium"/>
            <person name="Kohler A."/>
            <person name="Kuo A."/>
            <person name="Nagy L.G."/>
            <person name="Floudas D."/>
            <person name="Copeland A."/>
            <person name="Barry K.W."/>
            <person name="Cichocki N."/>
            <person name="Veneault-Fourrey C."/>
            <person name="LaButti K."/>
            <person name="Lindquist E.A."/>
            <person name="Lipzen A."/>
            <person name="Lundell T."/>
            <person name="Morin E."/>
            <person name="Murat C."/>
            <person name="Riley R."/>
            <person name="Ohm R."/>
            <person name="Sun H."/>
            <person name="Tunlid A."/>
            <person name="Henrissat B."/>
            <person name="Grigoriev I.V."/>
            <person name="Hibbett D.S."/>
            <person name="Martin F."/>
        </authorList>
    </citation>
    <scope>NUCLEOTIDE SEQUENCE [LARGE SCALE GENOMIC DNA]</scope>
    <source>
        <strain evidence="2 3">Koide BX008</strain>
    </source>
</reference>
<organism evidence="2 3">
    <name type="scientific">Amanita muscaria (strain Koide BX008)</name>
    <dbReference type="NCBI Taxonomy" id="946122"/>
    <lineage>
        <taxon>Eukaryota</taxon>
        <taxon>Fungi</taxon>
        <taxon>Dikarya</taxon>
        <taxon>Basidiomycota</taxon>
        <taxon>Agaricomycotina</taxon>
        <taxon>Agaricomycetes</taxon>
        <taxon>Agaricomycetidae</taxon>
        <taxon>Agaricales</taxon>
        <taxon>Pluteineae</taxon>
        <taxon>Amanitaceae</taxon>
        <taxon>Amanita</taxon>
    </lineage>
</organism>
<accession>A0A0C2WY34</accession>
<dbReference type="SUPFAM" id="SSF56112">
    <property type="entry name" value="Protein kinase-like (PK-like)"/>
    <property type="match status" value="1"/>
</dbReference>
<evidence type="ECO:0000313" key="3">
    <source>
        <dbReference type="Proteomes" id="UP000054549"/>
    </source>
</evidence>
<dbReference type="EMBL" id="KN818280">
    <property type="protein sequence ID" value="KIL61751.1"/>
    <property type="molecule type" value="Genomic_DNA"/>
</dbReference>
<sequence>MLEVARTIRYIHSLDVALWSACIQSVGDLSHFQRVLLQPFIYQELFFLDSNFRVKFEFTGLFTWWQREASIYGHEYDYLTDYTYESNISAFGHLFHEVCFKGRGENLSNRLVDDALQLINRCRAKDPKSRPTMKDVVTEMETWNL</sequence>
<dbReference type="AlphaFoldDB" id="A0A0C2WY34"/>
<keyword evidence="3" id="KW-1185">Reference proteome</keyword>
<dbReference type="OrthoDB" id="26722at2759"/>
<dbReference type="InterPro" id="IPR011009">
    <property type="entry name" value="Kinase-like_dom_sf"/>
</dbReference>
<proteinExistence type="predicted"/>
<dbReference type="Proteomes" id="UP000054549">
    <property type="component" value="Unassembled WGS sequence"/>
</dbReference>
<name>A0A0C2WY34_AMAMK</name>
<protein>
    <submittedName>
        <fullName evidence="2">Uncharacterized protein</fullName>
    </submittedName>
</protein>
<feature type="non-terminal residue" evidence="2">
    <location>
        <position position="145"/>
    </location>
</feature>